<protein>
    <recommendedName>
        <fullName evidence="2">Glycoside hydrolase 35 catalytic domain-containing protein</fullName>
    </recommendedName>
</protein>
<dbReference type="GO" id="GO:0005975">
    <property type="term" value="P:carbohydrate metabolic process"/>
    <property type="evidence" value="ECO:0007669"/>
    <property type="project" value="InterPro"/>
</dbReference>
<dbReference type="Pfam" id="PF01301">
    <property type="entry name" value="Glyco_hydro_35"/>
    <property type="match status" value="2"/>
</dbReference>
<evidence type="ECO:0000259" key="2">
    <source>
        <dbReference type="Pfam" id="PF01301"/>
    </source>
</evidence>
<comment type="similarity">
    <text evidence="1">Belongs to the glycosyl hydrolase 35 family.</text>
</comment>
<accession>L8G9F2</accession>
<sequence length="334" mass="36787">MATPQPAGTTYRGNCQWAQEWFVCMCGDEDCHVGVILRRLRLHIGDDIGPVTSRDETDGSPPIVAVVGADGAVSEGGEEASARTWECAEFHYQRMPVPEIWLDILQKLRANGFNTVRYSYHSAARDVYDFETSGKNVQRSLDYCKEAGLYVIARSDPNAETNGGGFALWGSDGSMGSLRTSDETYHQAWFQTHVATASAVVYMEQLKAAFLDAGVTVPSSHNEKGQRSMSWSTDFQDVGGSVNVYGLDSYPGGTSCTNINSGYNVPSYVHEFEGGWFSPWGGTFYDECLAEHSPEFADIYYKNNVGQRITKQNLYMTWGGTNWGHSAAPVVYTS</sequence>
<reference evidence="4" key="1">
    <citation type="submission" date="2010-09" db="EMBL/GenBank/DDBJ databases">
        <title>The genome sequence of Geomyces destructans 20631-21.</title>
        <authorList>
            <consortium name="The Broad Institute Genome Sequencing Platform"/>
            <person name="Cuomo C.A."/>
            <person name="Blehert D.S."/>
            <person name="Lorch J.M."/>
            <person name="Young S.K."/>
            <person name="Zeng Q."/>
            <person name="Gargeya S."/>
            <person name="Fitzgerald M."/>
            <person name="Haas B."/>
            <person name="Abouelleil A."/>
            <person name="Alvarado L."/>
            <person name="Arachchi H.M."/>
            <person name="Berlin A."/>
            <person name="Brown A."/>
            <person name="Chapman S.B."/>
            <person name="Chen Z."/>
            <person name="Dunbar C."/>
            <person name="Freedman E."/>
            <person name="Gearin G."/>
            <person name="Gellesch M."/>
            <person name="Goldberg J."/>
            <person name="Griggs A."/>
            <person name="Gujja S."/>
            <person name="Heiman D."/>
            <person name="Howarth C."/>
            <person name="Larson L."/>
            <person name="Lui A."/>
            <person name="MacDonald P.J.P."/>
            <person name="Montmayeur A."/>
            <person name="Murphy C."/>
            <person name="Neiman D."/>
            <person name="Pearson M."/>
            <person name="Priest M."/>
            <person name="Roberts A."/>
            <person name="Saif S."/>
            <person name="Shea T."/>
            <person name="Shenoy N."/>
            <person name="Sisk P."/>
            <person name="Stolte C."/>
            <person name="Sykes S."/>
            <person name="Wortman J."/>
            <person name="Nusbaum C."/>
            <person name="Birren B."/>
        </authorList>
    </citation>
    <scope>NUCLEOTIDE SEQUENCE [LARGE SCALE GENOMIC DNA]</scope>
    <source>
        <strain evidence="4">ATCC MYA-4855 / 20631-21</strain>
    </source>
</reference>
<dbReference type="GO" id="GO:0004553">
    <property type="term" value="F:hydrolase activity, hydrolyzing O-glycosyl compounds"/>
    <property type="evidence" value="ECO:0007669"/>
    <property type="project" value="InterPro"/>
</dbReference>
<evidence type="ECO:0000256" key="1">
    <source>
        <dbReference type="ARBA" id="ARBA00009809"/>
    </source>
</evidence>
<dbReference type="InParanoid" id="L8G9F2"/>
<dbReference type="SUPFAM" id="SSF51445">
    <property type="entry name" value="(Trans)glycosidases"/>
    <property type="match status" value="1"/>
</dbReference>
<dbReference type="OrthoDB" id="1657402at2759"/>
<dbReference type="PRINTS" id="PR00742">
    <property type="entry name" value="GLHYDRLASE35"/>
</dbReference>
<name>L8G9F2_PSED2</name>
<evidence type="ECO:0000313" key="3">
    <source>
        <dbReference type="EMBL" id="ELR09865.1"/>
    </source>
</evidence>
<feature type="domain" description="Glycoside hydrolase 35 catalytic" evidence="2">
    <location>
        <begin position="87"/>
        <end position="189"/>
    </location>
</feature>
<proteinExistence type="inferred from homology"/>
<keyword evidence="4" id="KW-1185">Reference proteome</keyword>
<evidence type="ECO:0000313" key="4">
    <source>
        <dbReference type="Proteomes" id="UP000011064"/>
    </source>
</evidence>
<dbReference type="VEuPathDB" id="FungiDB:GMDG_04345"/>
<organism evidence="3 4">
    <name type="scientific">Pseudogymnoascus destructans (strain ATCC MYA-4855 / 20631-21)</name>
    <name type="common">Bat white-nose syndrome fungus</name>
    <name type="synonym">Geomyces destructans</name>
    <dbReference type="NCBI Taxonomy" id="658429"/>
    <lineage>
        <taxon>Eukaryota</taxon>
        <taxon>Fungi</taxon>
        <taxon>Dikarya</taxon>
        <taxon>Ascomycota</taxon>
        <taxon>Pezizomycotina</taxon>
        <taxon>Leotiomycetes</taxon>
        <taxon>Thelebolales</taxon>
        <taxon>Thelebolaceae</taxon>
        <taxon>Pseudogymnoascus</taxon>
    </lineage>
</organism>
<dbReference type="InterPro" id="IPR001944">
    <property type="entry name" value="Glycoside_Hdrlase_35"/>
</dbReference>
<feature type="domain" description="Glycoside hydrolase 35 catalytic" evidence="2">
    <location>
        <begin position="202"/>
        <end position="332"/>
    </location>
</feature>
<dbReference type="PANTHER" id="PTHR23421">
    <property type="entry name" value="BETA-GALACTOSIDASE RELATED"/>
    <property type="match status" value="1"/>
</dbReference>
<dbReference type="STRING" id="658429.L8G9F2"/>
<gene>
    <name evidence="3" type="ORF">GMDG_04345</name>
</gene>
<dbReference type="EMBL" id="GL573245">
    <property type="protein sequence ID" value="ELR09865.1"/>
    <property type="molecule type" value="Genomic_DNA"/>
</dbReference>
<dbReference type="Gene3D" id="3.20.20.80">
    <property type="entry name" value="Glycosidases"/>
    <property type="match status" value="2"/>
</dbReference>
<dbReference type="InterPro" id="IPR017853">
    <property type="entry name" value="GH"/>
</dbReference>
<dbReference type="HOGENOM" id="CLU_831892_0_0_1"/>
<dbReference type="Proteomes" id="UP000011064">
    <property type="component" value="Unassembled WGS sequence"/>
</dbReference>
<dbReference type="InterPro" id="IPR031330">
    <property type="entry name" value="Gly_Hdrlase_35_cat"/>
</dbReference>
<dbReference type="AlphaFoldDB" id="L8G9F2"/>